<feature type="transmembrane region" description="Helical" evidence="5">
    <location>
        <begin position="74"/>
        <end position="93"/>
    </location>
</feature>
<sequence>MTDMNWMVICPEALLLVAACVIAIVDLFVTDEQRRPTFWLTQLSFAAVAALHLSQYDGGLSLYGMQGMVVSDPMGHLLAFFATIAMMVTVAYAQPYIAAREMLKGEFFVLALFVLLGILVMIAANNFLVIYLGLELMSLSLYALVALRRDNGVATEAAMKYFVLGALASGFLLYGLSMMYGATGSLEIPKVYELIGKGAINQQVLIFGIVFIVAGLAFKLGVVPFHMWVPDVYQGAPTAVTLLIGGAPKLAAFAITIRLLVEGMIGLAAHWQQMMIVLAVGSLVIGNLAAIAQSNLKRMLAYSTISQMGFMLLALTAGVFGADRTHAGNAYSSAMFYVVTYVITTLGTFGLIMVLSRQGFESEEITDLAGLNKRAPWLAGVMTVFMFSLAGVPPMVGFTAKFAVLQALVSTDVTFYVWLAVVAVMLSLIGAFYYLRIVKVMYFDEPAGGLAASTIIPGSTSGINALLALNGFAVLVFGVLPGSLMAMCRDAILKALAT</sequence>
<feature type="transmembrane region" description="Helical" evidence="5">
    <location>
        <begin position="334"/>
        <end position="355"/>
    </location>
</feature>
<keyword evidence="9" id="KW-1185">Reference proteome</keyword>
<keyword evidence="5" id="KW-1003">Cell membrane</keyword>
<evidence type="ECO:0000256" key="2">
    <source>
        <dbReference type="ARBA" id="ARBA00022692"/>
    </source>
</evidence>
<dbReference type="Proteomes" id="UP000737171">
    <property type="component" value="Unassembled WGS sequence"/>
</dbReference>
<evidence type="ECO:0000313" key="8">
    <source>
        <dbReference type="EMBL" id="NRF70510.1"/>
    </source>
</evidence>
<feature type="transmembrane region" description="Helical" evidence="5">
    <location>
        <begin position="375"/>
        <end position="395"/>
    </location>
</feature>
<feature type="domain" description="NADH:quinone oxidoreductase/Mrp antiporter transmembrane" evidence="7">
    <location>
        <begin position="124"/>
        <end position="426"/>
    </location>
</feature>
<dbReference type="Pfam" id="PF00361">
    <property type="entry name" value="Proton_antipo_M"/>
    <property type="match status" value="1"/>
</dbReference>
<feature type="transmembrane region" description="Helical" evidence="5">
    <location>
        <begin position="200"/>
        <end position="218"/>
    </location>
</feature>
<dbReference type="NCBIfam" id="NF004442">
    <property type="entry name" value="PRK05777.1-5"/>
    <property type="match status" value="1"/>
</dbReference>
<comment type="subcellular location">
    <subcellularLocation>
        <location evidence="5">Cell membrane</location>
        <topology evidence="5">Multi-pass membrane protein</topology>
    </subcellularLocation>
    <subcellularLocation>
        <location evidence="1">Endomembrane system</location>
        <topology evidence="1">Multi-pass membrane protein</topology>
    </subcellularLocation>
    <subcellularLocation>
        <location evidence="6">Membrane</location>
        <topology evidence="6">Multi-pass membrane protein</topology>
    </subcellularLocation>
</comment>
<comment type="catalytic activity">
    <reaction evidence="5">
        <text>a quinone + NADH + 5 H(+)(in) = a quinol + NAD(+) + 4 H(+)(out)</text>
        <dbReference type="Rhea" id="RHEA:57888"/>
        <dbReference type="ChEBI" id="CHEBI:15378"/>
        <dbReference type="ChEBI" id="CHEBI:24646"/>
        <dbReference type="ChEBI" id="CHEBI:57540"/>
        <dbReference type="ChEBI" id="CHEBI:57945"/>
        <dbReference type="ChEBI" id="CHEBI:132124"/>
    </reaction>
</comment>
<feature type="transmembrane region" description="Helical" evidence="5">
    <location>
        <begin position="415"/>
        <end position="435"/>
    </location>
</feature>
<proteinExistence type="inferred from homology"/>
<name>A0ABX2EPP1_9BURK</name>
<dbReference type="PANTHER" id="PTHR22773">
    <property type="entry name" value="NADH DEHYDROGENASE"/>
    <property type="match status" value="1"/>
</dbReference>
<dbReference type="GO" id="GO:0016491">
    <property type="term" value="F:oxidoreductase activity"/>
    <property type="evidence" value="ECO:0007669"/>
    <property type="project" value="UniProtKB-KW"/>
</dbReference>
<comment type="function">
    <text evidence="5">NDH-1 shuttles electrons from NADH, via FMN and iron-sulfur (Fe-S) centers, to quinones in the respiratory chain. The immediate electron acceptor for the enzyme in this species is believed to be ubiquinone. Couples the redox reaction to proton translocation (for every two electrons transferred, four hydrogen ions are translocated across the cytoplasmic membrane), and thus conserves the redox energy in a proton gradient.</text>
</comment>
<keyword evidence="5" id="KW-0830">Ubiquinone</keyword>
<feature type="transmembrane region" description="Helical" evidence="5">
    <location>
        <begin position="105"/>
        <end position="122"/>
    </location>
</feature>
<dbReference type="PRINTS" id="PR01434">
    <property type="entry name" value="NADHDHGNASE5"/>
</dbReference>
<keyword evidence="5" id="KW-1278">Translocase</keyword>
<comment type="subunit">
    <text evidence="5">NDH-1 is composed of 14 different subunits. Subunits NuoA, H, J, K, L, M, N constitute the membrane sector of the complex.</text>
</comment>
<dbReference type="NCBIfam" id="TIGR01770">
    <property type="entry name" value="NDH_I_N"/>
    <property type="match status" value="1"/>
</dbReference>
<dbReference type="RefSeq" id="WP_173129675.1">
    <property type="nucleotide sequence ID" value="NZ_JABRWJ010000008.1"/>
</dbReference>
<gene>
    <name evidence="5 8" type="primary">nuoN</name>
    <name evidence="8" type="ORF">HLB44_26230</name>
</gene>
<evidence type="ECO:0000256" key="3">
    <source>
        <dbReference type="ARBA" id="ARBA00022989"/>
    </source>
</evidence>
<organism evidence="8 9">
    <name type="scientific">Pseudaquabacterium terrae</name>
    <dbReference type="NCBI Taxonomy" id="2732868"/>
    <lineage>
        <taxon>Bacteria</taxon>
        <taxon>Pseudomonadati</taxon>
        <taxon>Pseudomonadota</taxon>
        <taxon>Betaproteobacteria</taxon>
        <taxon>Burkholderiales</taxon>
        <taxon>Sphaerotilaceae</taxon>
        <taxon>Pseudaquabacterium</taxon>
    </lineage>
</organism>
<comment type="caution">
    <text evidence="8">The sequence shown here is derived from an EMBL/GenBank/DDBJ whole genome shotgun (WGS) entry which is preliminary data.</text>
</comment>
<dbReference type="EMBL" id="JABRWJ010000008">
    <property type="protein sequence ID" value="NRF70510.1"/>
    <property type="molecule type" value="Genomic_DNA"/>
</dbReference>
<feature type="transmembrane region" description="Helical" evidence="5">
    <location>
        <begin position="472"/>
        <end position="492"/>
    </location>
</feature>
<feature type="transmembrane region" description="Helical" evidence="5">
    <location>
        <begin position="6"/>
        <end position="29"/>
    </location>
</feature>
<keyword evidence="2 5" id="KW-0812">Transmembrane</keyword>
<evidence type="ECO:0000256" key="4">
    <source>
        <dbReference type="ARBA" id="ARBA00023136"/>
    </source>
</evidence>
<accession>A0ABX2EPP1</accession>
<feature type="transmembrane region" description="Helical" evidence="5">
    <location>
        <begin position="128"/>
        <end position="147"/>
    </location>
</feature>
<keyword evidence="5" id="KW-0520">NAD</keyword>
<dbReference type="InterPro" id="IPR010096">
    <property type="entry name" value="NADH-Q_OxRdtase_suN/2"/>
</dbReference>
<dbReference type="HAMAP" id="MF_00445">
    <property type="entry name" value="NDH1_NuoN_1"/>
    <property type="match status" value="1"/>
</dbReference>
<dbReference type="EC" id="7.1.1.-" evidence="5"/>
<evidence type="ECO:0000259" key="7">
    <source>
        <dbReference type="Pfam" id="PF00361"/>
    </source>
</evidence>
<feature type="transmembrane region" description="Helical" evidence="5">
    <location>
        <begin position="273"/>
        <end position="292"/>
    </location>
</feature>
<keyword evidence="4 5" id="KW-0472">Membrane</keyword>
<feature type="transmembrane region" description="Helical" evidence="5">
    <location>
        <begin position="159"/>
        <end position="180"/>
    </location>
</feature>
<feature type="transmembrane region" description="Helical" evidence="5">
    <location>
        <begin position="239"/>
        <end position="261"/>
    </location>
</feature>
<comment type="similarity">
    <text evidence="5">Belongs to the complex I subunit 2 family.</text>
</comment>
<evidence type="ECO:0000256" key="5">
    <source>
        <dbReference type="HAMAP-Rule" id="MF_00445"/>
    </source>
</evidence>
<keyword evidence="5" id="KW-0874">Quinone</keyword>
<protein>
    <recommendedName>
        <fullName evidence="5">NADH-quinone oxidoreductase subunit N</fullName>
        <ecNumber evidence="5">7.1.1.-</ecNumber>
    </recommendedName>
    <alternativeName>
        <fullName evidence="5">NADH dehydrogenase I subunit N</fullName>
    </alternativeName>
    <alternativeName>
        <fullName evidence="5">NDH-1 subunit N</fullName>
    </alternativeName>
</protein>
<keyword evidence="8" id="KW-0560">Oxidoreductase</keyword>
<keyword evidence="3 5" id="KW-1133">Transmembrane helix</keyword>
<evidence type="ECO:0000256" key="1">
    <source>
        <dbReference type="ARBA" id="ARBA00004127"/>
    </source>
</evidence>
<evidence type="ECO:0000313" key="9">
    <source>
        <dbReference type="Proteomes" id="UP000737171"/>
    </source>
</evidence>
<feature type="transmembrane region" description="Helical" evidence="5">
    <location>
        <begin position="299"/>
        <end position="322"/>
    </location>
</feature>
<evidence type="ECO:0000256" key="6">
    <source>
        <dbReference type="RuleBase" id="RU000320"/>
    </source>
</evidence>
<dbReference type="InterPro" id="IPR001750">
    <property type="entry name" value="ND/Mrp_TM"/>
</dbReference>
<reference evidence="8 9" key="1">
    <citation type="submission" date="2020-05" db="EMBL/GenBank/DDBJ databases">
        <title>Aquincola sp. isolate from soil.</title>
        <authorList>
            <person name="Han J."/>
            <person name="Kim D.-U."/>
        </authorList>
    </citation>
    <scope>NUCLEOTIDE SEQUENCE [LARGE SCALE GENOMIC DNA]</scope>
    <source>
        <strain evidence="8 9">S2</strain>
    </source>
</reference>
<keyword evidence="5" id="KW-0813">Transport</keyword>